<name>D4JV87_9FIRM</name>
<accession>D4JV87</accession>
<evidence type="ECO:0000313" key="4">
    <source>
        <dbReference type="Proteomes" id="UP000008803"/>
    </source>
</evidence>
<gene>
    <name evidence="3" type="ORF">EUS_19590</name>
</gene>
<dbReference type="AlphaFoldDB" id="D4JV87"/>
<evidence type="ECO:0000313" key="3">
    <source>
        <dbReference type="EMBL" id="CBK97006.1"/>
    </source>
</evidence>
<dbReference type="PATRIC" id="fig|657319.3.peg.2259"/>
<evidence type="ECO:0000256" key="2">
    <source>
        <dbReference type="SAM" id="SignalP"/>
    </source>
</evidence>
<dbReference type="PROSITE" id="PS51257">
    <property type="entry name" value="PROKAR_LIPOPROTEIN"/>
    <property type="match status" value="1"/>
</dbReference>
<feature type="signal peptide" evidence="2">
    <location>
        <begin position="1"/>
        <end position="27"/>
    </location>
</feature>
<feature type="region of interest" description="Disordered" evidence="1">
    <location>
        <begin position="29"/>
        <end position="63"/>
    </location>
</feature>
<keyword evidence="2" id="KW-0732">Signal</keyword>
<organism evidence="3 4">
    <name type="scientific">[Eubacterium] siraeum 70/3</name>
    <dbReference type="NCBI Taxonomy" id="657319"/>
    <lineage>
        <taxon>Bacteria</taxon>
        <taxon>Bacillati</taxon>
        <taxon>Bacillota</taxon>
        <taxon>Clostridia</taxon>
        <taxon>Eubacteriales</taxon>
        <taxon>Oscillospiraceae</taxon>
        <taxon>Oscillospiraceae incertae sedis</taxon>
    </lineage>
</organism>
<feature type="compositionally biased region" description="Low complexity" evidence="1">
    <location>
        <begin position="29"/>
        <end position="40"/>
    </location>
</feature>
<dbReference type="KEGG" id="esu:EUS_19590"/>
<reference evidence="3 4" key="1">
    <citation type="submission" date="2010-03" db="EMBL/GenBank/DDBJ databases">
        <title>The genome sequence of Eubacterium siraeum 70/3.</title>
        <authorList>
            <consortium name="metaHIT consortium -- http://www.metahit.eu/"/>
            <person name="Pajon A."/>
            <person name="Turner K."/>
            <person name="Parkhill J."/>
            <person name="Duncan S."/>
            <person name="Flint H."/>
        </authorList>
    </citation>
    <scope>NUCLEOTIDE SEQUENCE [LARGE SCALE GENOMIC DNA]</scope>
    <source>
        <strain evidence="3 4">70/3</strain>
    </source>
</reference>
<feature type="chain" id="PRO_5003059416" evidence="2">
    <location>
        <begin position="28"/>
        <end position="132"/>
    </location>
</feature>
<dbReference type="HOGENOM" id="CLU_152467_0_0_9"/>
<proteinExistence type="predicted"/>
<sequence>MKRITKTAVLILSALMLFGCADSSVDAKPPVTVASPSSTSEALPEKPASSITDISAEGGNPGNPECFTLNITISEEKYFVDNHEITFEELKKDIDSLKEGSTVKIEDENSTLKAFNAVKNYLTEKEIPFNLD</sequence>
<evidence type="ECO:0000256" key="1">
    <source>
        <dbReference type="SAM" id="MobiDB-lite"/>
    </source>
</evidence>
<protein>
    <submittedName>
        <fullName evidence="3">Uncharacterized protein</fullName>
    </submittedName>
</protein>
<dbReference type="EMBL" id="FP929044">
    <property type="protein sequence ID" value="CBK97006.1"/>
    <property type="molecule type" value="Genomic_DNA"/>
</dbReference>
<dbReference type="Proteomes" id="UP000008803">
    <property type="component" value="Chromosome"/>
</dbReference>
<dbReference type="BioCyc" id="ESIR657319:G136K-1664-MONOMER"/>
<reference evidence="3 4" key="2">
    <citation type="submission" date="2010-03" db="EMBL/GenBank/DDBJ databases">
        <authorList>
            <person name="Pajon A."/>
        </authorList>
    </citation>
    <scope>NUCLEOTIDE SEQUENCE [LARGE SCALE GENOMIC DNA]</scope>
    <source>
        <strain evidence="3 4">70/3</strain>
    </source>
</reference>